<dbReference type="PANTHER" id="PTHR47053">
    <property type="entry name" value="MUREIN DD-ENDOPEPTIDASE MEPH-RELATED"/>
    <property type="match status" value="1"/>
</dbReference>
<name>A0A1H2TS27_9FIRM</name>
<keyword evidence="4" id="KW-0788">Thiol protease</keyword>
<evidence type="ECO:0000256" key="1">
    <source>
        <dbReference type="ARBA" id="ARBA00007074"/>
    </source>
</evidence>
<dbReference type="Proteomes" id="UP000198828">
    <property type="component" value="Unassembled WGS sequence"/>
</dbReference>
<dbReference type="InterPro" id="IPR051202">
    <property type="entry name" value="Peptidase_C40"/>
</dbReference>
<dbReference type="InterPro" id="IPR038765">
    <property type="entry name" value="Papain-like_cys_pep_sf"/>
</dbReference>
<evidence type="ECO:0000259" key="5">
    <source>
        <dbReference type="PROSITE" id="PS51935"/>
    </source>
</evidence>
<dbReference type="RefSeq" id="WP_093751081.1">
    <property type="nucleotide sequence ID" value="NZ_FNNG01000002.1"/>
</dbReference>
<dbReference type="OrthoDB" id="9808890at2"/>
<protein>
    <submittedName>
        <fullName evidence="6">NlpC/P60 family protein</fullName>
    </submittedName>
</protein>
<dbReference type="AlphaFoldDB" id="A0A1H2TS27"/>
<evidence type="ECO:0000313" key="7">
    <source>
        <dbReference type="Proteomes" id="UP000198828"/>
    </source>
</evidence>
<evidence type="ECO:0000256" key="3">
    <source>
        <dbReference type="ARBA" id="ARBA00022801"/>
    </source>
</evidence>
<dbReference type="PANTHER" id="PTHR47053:SF1">
    <property type="entry name" value="MUREIN DD-ENDOPEPTIDASE MEPH-RELATED"/>
    <property type="match status" value="1"/>
</dbReference>
<comment type="similarity">
    <text evidence="1">Belongs to the peptidase C40 family.</text>
</comment>
<dbReference type="Gene3D" id="2.30.30.40">
    <property type="entry name" value="SH3 Domains"/>
    <property type="match status" value="2"/>
</dbReference>
<proteinExistence type="inferred from homology"/>
<dbReference type="InterPro" id="IPR000064">
    <property type="entry name" value="NLP_P60_dom"/>
</dbReference>
<dbReference type="GO" id="GO:0006508">
    <property type="term" value="P:proteolysis"/>
    <property type="evidence" value="ECO:0007669"/>
    <property type="project" value="UniProtKB-KW"/>
</dbReference>
<dbReference type="SUPFAM" id="SSF54001">
    <property type="entry name" value="Cysteine proteinases"/>
    <property type="match status" value="1"/>
</dbReference>
<accession>A0A1H2TS27</accession>
<organism evidence="6 7">
    <name type="scientific">Tepidimicrobium xylanilyticum</name>
    <dbReference type="NCBI Taxonomy" id="1123352"/>
    <lineage>
        <taxon>Bacteria</taxon>
        <taxon>Bacillati</taxon>
        <taxon>Bacillota</taxon>
        <taxon>Tissierellia</taxon>
        <taxon>Tissierellales</taxon>
        <taxon>Tepidimicrobiaceae</taxon>
        <taxon>Tepidimicrobium</taxon>
    </lineage>
</organism>
<evidence type="ECO:0000256" key="2">
    <source>
        <dbReference type="ARBA" id="ARBA00022670"/>
    </source>
</evidence>
<keyword evidence="3" id="KW-0378">Hydrolase</keyword>
<evidence type="ECO:0000313" key="6">
    <source>
        <dbReference type="EMBL" id="SDW46743.1"/>
    </source>
</evidence>
<gene>
    <name evidence="6" type="ORF">SAMN05660923_00794</name>
</gene>
<sequence>MNKLAIIIDTIGPLKQEIGFDKEAADESVFGRLVTILREERDNWYYVETDYKYRGYVHESYLLIDSEKAKKWDEEANYIINWGIVDVMKEPKYQSYNIKLLTRGAVIKLTGNEEENWAEVELPNDEKGWVRKELIGKRIKPGTEIDENSFRKKVVETALTYLGTQYRWGGKTPLGIDCSGLASISYLINGVIIYRDAKIKEEFGMKRITRDQIKIGDLLYWPGHVAIYIGNDKYIHSTGASGGVVINSLNPEHDDYREDLADVKEFGTVF</sequence>
<keyword evidence="2" id="KW-0645">Protease</keyword>
<dbReference type="PROSITE" id="PS51935">
    <property type="entry name" value="NLPC_P60"/>
    <property type="match status" value="1"/>
</dbReference>
<dbReference type="Gene3D" id="3.90.1720.10">
    <property type="entry name" value="endopeptidase domain like (from Nostoc punctiforme)"/>
    <property type="match status" value="1"/>
</dbReference>
<dbReference type="EMBL" id="FNNG01000002">
    <property type="protein sequence ID" value="SDW46743.1"/>
    <property type="molecule type" value="Genomic_DNA"/>
</dbReference>
<dbReference type="Pfam" id="PF00877">
    <property type="entry name" value="NLPC_P60"/>
    <property type="match status" value="1"/>
</dbReference>
<dbReference type="GO" id="GO:0008234">
    <property type="term" value="F:cysteine-type peptidase activity"/>
    <property type="evidence" value="ECO:0007669"/>
    <property type="project" value="UniProtKB-KW"/>
</dbReference>
<feature type="domain" description="NlpC/P60" evidence="5">
    <location>
        <begin position="148"/>
        <end position="267"/>
    </location>
</feature>
<reference evidence="6 7" key="1">
    <citation type="submission" date="2016-10" db="EMBL/GenBank/DDBJ databases">
        <authorList>
            <person name="de Groot N.N."/>
        </authorList>
    </citation>
    <scope>NUCLEOTIDE SEQUENCE [LARGE SCALE GENOMIC DNA]</scope>
    <source>
        <strain evidence="6 7">DSM 23310</strain>
    </source>
</reference>
<evidence type="ECO:0000256" key="4">
    <source>
        <dbReference type="ARBA" id="ARBA00022807"/>
    </source>
</evidence>
<keyword evidence="7" id="KW-1185">Reference proteome</keyword>